<protein>
    <submittedName>
        <fullName evidence="1">Uncharacterized protein</fullName>
    </submittedName>
</protein>
<organism evidence="1 2">
    <name type="scientific">Heterotrigona itama</name>
    <dbReference type="NCBI Taxonomy" id="395501"/>
    <lineage>
        <taxon>Eukaryota</taxon>
        <taxon>Metazoa</taxon>
        <taxon>Ecdysozoa</taxon>
        <taxon>Arthropoda</taxon>
        <taxon>Hexapoda</taxon>
        <taxon>Insecta</taxon>
        <taxon>Pterygota</taxon>
        <taxon>Neoptera</taxon>
        <taxon>Endopterygota</taxon>
        <taxon>Hymenoptera</taxon>
        <taxon>Apocrita</taxon>
        <taxon>Aculeata</taxon>
        <taxon>Apoidea</taxon>
        <taxon>Anthophila</taxon>
        <taxon>Apidae</taxon>
        <taxon>Heterotrigona</taxon>
    </lineage>
</organism>
<reference evidence="1" key="1">
    <citation type="submission" date="2020-07" db="EMBL/GenBank/DDBJ databases">
        <authorList>
            <person name="Nazaruddin N."/>
        </authorList>
    </citation>
    <scope>NUCLEOTIDE SEQUENCE</scope>
</reference>
<name>A0A6V7H3V8_9HYME</name>
<keyword evidence="2" id="KW-1185">Reference proteome</keyword>
<evidence type="ECO:0000313" key="1">
    <source>
        <dbReference type="EMBL" id="CAD1474318.1"/>
    </source>
</evidence>
<evidence type="ECO:0000313" key="2">
    <source>
        <dbReference type="Proteomes" id="UP000752696"/>
    </source>
</evidence>
<dbReference type="AlphaFoldDB" id="A0A6V7H3V8"/>
<gene>
    <name evidence="1" type="ORF">MHI_LOCUS460433</name>
</gene>
<comment type="caution">
    <text evidence="1">The sequence shown here is derived from an EMBL/GenBank/DDBJ whole genome shotgun (WGS) entry which is preliminary data.</text>
</comment>
<dbReference type="EMBL" id="CAJDYZ010007451">
    <property type="protein sequence ID" value="CAD1474318.1"/>
    <property type="molecule type" value="Genomic_DNA"/>
</dbReference>
<accession>A0A6V7H3V8</accession>
<sequence>NNNYLIVQNLTAIRRNHCSPLQQKINLVTEYRSSLNSTVQSTRYNSLENIITSFSVEIDTFDTDFENCGKNTLFRVSTYLQLSLEIHPGGKIAFVEADGPVSEIIARTAETKPSIIFSRFEGFFTAHLHK</sequence>
<dbReference type="Proteomes" id="UP000752696">
    <property type="component" value="Unassembled WGS sequence"/>
</dbReference>
<feature type="non-terminal residue" evidence="1">
    <location>
        <position position="1"/>
    </location>
</feature>
<proteinExistence type="predicted"/>